<feature type="transmembrane region" description="Helical" evidence="7">
    <location>
        <begin position="49"/>
        <end position="66"/>
    </location>
</feature>
<accession>A0A917U3G0</accession>
<dbReference type="InterPro" id="IPR036259">
    <property type="entry name" value="MFS_trans_sf"/>
</dbReference>
<dbReference type="PROSITE" id="PS50850">
    <property type="entry name" value="MFS"/>
    <property type="match status" value="1"/>
</dbReference>
<feature type="transmembrane region" description="Helical" evidence="7">
    <location>
        <begin position="104"/>
        <end position="122"/>
    </location>
</feature>
<name>A0A917U3G0_9ACTN</name>
<keyword evidence="4 7" id="KW-0812">Transmembrane</keyword>
<keyword evidence="5 7" id="KW-1133">Transmembrane helix</keyword>
<feature type="transmembrane region" description="Helical" evidence="7">
    <location>
        <begin position="244"/>
        <end position="263"/>
    </location>
</feature>
<feature type="transmembrane region" description="Helical" evidence="7">
    <location>
        <begin position="134"/>
        <end position="156"/>
    </location>
</feature>
<evidence type="ECO:0000256" key="2">
    <source>
        <dbReference type="ARBA" id="ARBA00022448"/>
    </source>
</evidence>
<feature type="transmembrane region" description="Helical" evidence="7">
    <location>
        <begin position="297"/>
        <end position="320"/>
    </location>
</feature>
<sequence length="391" mass="39765">MASARRDPLLWAACLLLVIAMMASLTPTPLYPRYQAEWGIGDDQVGLVFAGYPIGVVLVLIGLGGLSDRLGRRDTLLLGLAVLLAAMLVLGFASNLVALISGRLVQGAGAGLLVSSAAAALMESHPDGPDRGSFVNTLCVSLGVAIGPFVAGSLASTSDRPLLVPYLVIAVLLLLPLAPLARSRTDRTAPGSVRVVQAVRVPRLLLRRFSVAAAAVFSTNMCFGLFGAFGPQIAHRMGWTSEAASGRLVSLTLVAVIAAQLGGRRLSRSAAMALGVVLALLGWSATAAGVANLSPVAVMLGSALLGLGAGLCLLGSAALVGVISPPGREAEIYSAYLVVAFSTLAGTALAAGPVLTRFPLAAVLVAAVVVSSLVAAWVLPGVRRIATEELA</sequence>
<organism evidence="9 10">
    <name type="scientific">Micromonospora sonchi</name>
    <dbReference type="NCBI Taxonomy" id="1763543"/>
    <lineage>
        <taxon>Bacteria</taxon>
        <taxon>Bacillati</taxon>
        <taxon>Actinomycetota</taxon>
        <taxon>Actinomycetes</taxon>
        <taxon>Micromonosporales</taxon>
        <taxon>Micromonosporaceae</taxon>
        <taxon>Micromonospora</taxon>
    </lineage>
</organism>
<dbReference type="InterPro" id="IPR005829">
    <property type="entry name" value="Sugar_transporter_CS"/>
</dbReference>
<dbReference type="InterPro" id="IPR011701">
    <property type="entry name" value="MFS"/>
</dbReference>
<keyword evidence="6 7" id="KW-0472">Membrane</keyword>
<evidence type="ECO:0000256" key="7">
    <source>
        <dbReference type="SAM" id="Phobius"/>
    </source>
</evidence>
<feature type="transmembrane region" description="Helical" evidence="7">
    <location>
        <begin position="358"/>
        <end position="379"/>
    </location>
</feature>
<keyword evidence="10" id="KW-1185">Reference proteome</keyword>
<dbReference type="EMBL" id="BMNB01000024">
    <property type="protein sequence ID" value="GGM54962.1"/>
    <property type="molecule type" value="Genomic_DNA"/>
</dbReference>
<evidence type="ECO:0000256" key="3">
    <source>
        <dbReference type="ARBA" id="ARBA00022475"/>
    </source>
</evidence>
<protein>
    <submittedName>
        <fullName evidence="9">MFS transporter</fullName>
    </submittedName>
</protein>
<reference evidence="9" key="1">
    <citation type="journal article" date="2014" name="Int. J. Syst. Evol. Microbiol.">
        <title>Complete genome sequence of Corynebacterium casei LMG S-19264T (=DSM 44701T), isolated from a smear-ripened cheese.</title>
        <authorList>
            <consortium name="US DOE Joint Genome Institute (JGI-PGF)"/>
            <person name="Walter F."/>
            <person name="Albersmeier A."/>
            <person name="Kalinowski J."/>
            <person name="Ruckert C."/>
        </authorList>
    </citation>
    <scope>NUCLEOTIDE SEQUENCE</scope>
    <source>
        <strain evidence="9">CGMCC 4.7312</strain>
    </source>
</reference>
<reference evidence="9" key="2">
    <citation type="submission" date="2020-09" db="EMBL/GenBank/DDBJ databases">
        <authorList>
            <person name="Sun Q."/>
            <person name="Zhou Y."/>
        </authorList>
    </citation>
    <scope>NUCLEOTIDE SEQUENCE</scope>
    <source>
        <strain evidence="9">CGMCC 4.7312</strain>
    </source>
</reference>
<dbReference type="GO" id="GO:0022857">
    <property type="term" value="F:transmembrane transporter activity"/>
    <property type="evidence" value="ECO:0007669"/>
    <property type="project" value="InterPro"/>
</dbReference>
<evidence type="ECO:0000313" key="10">
    <source>
        <dbReference type="Proteomes" id="UP000608890"/>
    </source>
</evidence>
<dbReference type="AlphaFoldDB" id="A0A917U3G0"/>
<evidence type="ECO:0000256" key="6">
    <source>
        <dbReference type="ARBA" id="ARBA00023136"/>
    </source>
</evidence>
<comment type="caution">
    <text evidence="9">The sequence shown here is derived from an EMBL/GenBank/DDBJ whole genome shotgun (WGS) entry which is preliminary data.</text>
</comment>
<dbReference type="Pfam" id="PF07690">
    <property type="entry name" value="MFS_1"/>
    <property type="match status" value="1"/>
</dbReference>
<keyword evidence="2" id="KW-0813">Transport</keyword>
<evidence type="ECO:0000313" key="9">
    <source>
        <dbReference type="EMBL" id="GGM54962.1"/>
    </source>
</evidence>
<dbReference type="PANTHER" id="PTHR23517:SF13">
    <property type="entry name" value="MAJOR FACILITATOR SUPERFAMILY MFS_1"/>
    <property type="match status" value="1"/>
</dbReference>
<dbReference type="InterPro" id="IPR020846">
    <property type="entry name" value="MFS_dom"/>
</dbReference>
<keyword evidence="3" id="KW-1003">Cell membrane</keyword>
<gene>
    <name evidence="9" type="ORF">GCM10011608_44840</name>
</gene>
<evidence type="ECO:0000259" key="8">
    <source>
        <dbReference type="PROSITE" id="PS50850"/>
    </source>
</evidence>
<feature type="transmembrane region" description="Helical" evidence="7">
    <location>
        <begin position="332"/>
        <end position="352"/>
    </location>
</feature>
<dbReference type="InterPro" id="IPR050171">
    <property type="entry name" value="MFS_Transporters"/>
</dbReference>
<feature type="domain" description="Major facilitator superfamily (MFS) profile" evidence="8">
    <location>
        <begin position="8"/>
        <end position="384"/>
    </location>
</feature>
<feature type="transmembrane region" description="Helical" evidence="7">
    <location>
        <begin position="209"/>
        <end position="229"/>
    </location>
</feature>
<evidence type="ECO:0000256" key="5">
    <source>
        <dbReference type="ARBA" id="ARBA00022989"/>
    </source>
</evidence>
<comment type="subcellular location">
    <subcellularLocation>
        <location evidence="1">Cell membrane</location>
        <topology evidence="1">Multi-pass membrane protein</topology>
    </subcellularLocation>
</comment>
<evidence type="ECO:0000256" key="1">
    <source>
        <dbReference type="ARBA" id="ARBA00004651"/>
    </source>
</evidence>
<dbReference type="PANTHER" id="PTHR23517">
    <property type="entry name" value="RESISTANCE PROTEIN MDTM, PUTATIVE-RELATED-RELATED"/>
    <property type="match status" value="1"/>
</dbReference>
<feature type="transmembrane region" description="Helical" evidence="7">
    <location>
        <begin position="270"/>
        <end position="291"/>
    </location>
</feature>
<feature type="transmembrane region" description="Helical" evidence="7">
    <location>
        <begin position="78"/>
        <end position="98"/>
    </location>
</feature>
<dbReference type="GO" id="GO:0005886">
    <property type="term" value="C:plasma membrane"/>
    <property type="evidence" value="ECO:0007669"/>
    <property type="project" value="UniProtKB-SubCell"/>
</dbReference>
<dbReference type="Proteomes" id="UP000608890">
    <property type="component" value="Unassembled WGS sequence"/>
</dbReference>
<proteinExistence type="predicted"/>
<dbReference type="SUPFAM" id="SSF103473">
    <property type="entry name" value="MFS general substrate transporter"/>
    <property type="match status" value="1"/>
</dbReference>
<evidence type="ECO:0000256" key="4">
    <source>
        <dbReference type="ARBA" id="ARBA00022692"/>
    </source>
</evidence>
<dbReference type="PROSITE" id="PS00216">
    <property type="entry name" value="SUGAR_TRANSPORT_1"/>
    <property type="match status" value="1"/>
</dbReference>
<feature type="transmembrane region" description="Helical" evidence="7">
    <location>
        <begin position="162"/>
        <end position="181"/>
    </location>
</feature>
<dbReference type="Gene3D" id="1.20.1250.20">
    <property type="entry name" value="MFS general substrate transporter like domains"/>
    <property type="match status" value="1"/>
</dbReference>
<dbReference type="RefSeq" id="WP_189047506.1">
    <property type="nucleotide sequence ID" value="NZ_BMNB01000024.1"/>
</dbReference>